<evidence type="ECO:0000313" key="2">
    <source>
        <dbReference type="Proteomes" id="UP000641206"/>
    </source>
</evidence>
<reference evidence="2" key="1">
    <citation type="journal article" date="2019" name="Int. J. Syst. Evol. Microbiol.">
        <title>The Global Catalogue of Microorganisms (GCM) 10K type strain sequencing project: providing services to taxonomists for standard genome sequencing and annotation.</title>
        <authorList>
            <consortium name="The Broad Institute Genomics Platform"/>
            <consortium name="The Broad Institute Genome Sequencing Center for Infectious Disease"/>
            <person name="Wu L."/>
            <person name="Ma J."/>
        </authorList>
    </citation>
    <scope>NUCLEOTIDE SEQUENCE [LARGE SCALE GENOMIC DNA]</scope>
    <source>
        <strain evidence="2">CGMCC 1.7693</strain>
    </source>
</reference>
<protein>
    <submittedName>
        <fullName evidence="1">Uncharacterized protein</fullName>
    </submittedName>
</protein>
<dbReference type="EMBL" id="BMLW01000019">
    <property type="protein sequence ID" value="GGP16404.1"/>
    <property type="molecule type" value="Genomic_DNA"/>
</dbReference>
<proteinExistence type="predicted"/>
<keyword evidence="2" id="KW-1185">Reference proteome</keyword>
<gene>
    <name evidence="1" type="ORF">GCM10011346_48320</name>
</gene>
<name>A0ABQ2P2R7_9BACI</name>
<sequence>MKAVNIDWDSDEEYTKTADNIYSLAEEQKPIQFNSEQQIDVLFEHQDFEIKELNVYVSQCDEKTELPVDDRTFKLPEDEGKYIIVLEILTDKGSAEYAGNLVIE</sequence>
<evidence type="ECO:0000313" key="1">
    <source>
        <dbReference type="EMBL" id="GGP16404.1"/>
    </source>
</evidence>
<dbReference type="Proteomes" id="UP000641206">
    <property type="component" value="Unassembled WGS sequence"/>
</dbReference>
<organism evidence="1 2">
    <name type="scientific">Oceanobacillus neutriphilus</name>
    <dbReference type="NCBI Taxonomy" id="531815"/>
    <lineage>
        <taxon>Bacteria</taxon>
        <taxon>Bacillati</taxon>
        <taxon>Bacillota</taxon>
        <taxon>Bacilli</taxon>
        <taxon>Bacillales</taxon>
        <taxon>Bacillaceae</taxon>
        <taxon>Oceanobacillus</taxon>
    </lineage>
</organism>
<dbReference type="RefSeq" id="WP_188738000.1">
    <property type="nucleotide sequence ID" value="NZ_BMLW01000019.1"/>
</dbReference>
<accession>A0ABQ2P2R7</accession>
<comment type="caution">
    <text evidence="1">The sequence shown here is derived from an EMBL/GenBank/DDBJ whole genome shotgun (WGS) entry which is preliminary data.</text>
</comment>